<organism evidence="2 3">
    <name type="scientific">Streptomyces lividans TK24</name>
    <dbReference type="NCBI Taxonomy" id="457428"/>
    <lineage>
        <taxon>Bacteria</taxon>
        <taxon>Bacillati</taxon>
        <taxon>Actinomycetota</taxon>
        <taxon>Actinomycetes</taxon>
        <taxon>Kitasatosporales</taxon>
        <taxon>Streptomycetaceae</taxon>
        <taxon>Streptomyces</taxon>
    </lineage>
</organism>
<name>A0ABM5RD58_STRLI</name>
<reference evidence="3" key="1">
    <citation type="submission" date="2014-08" db="EMBL/GenBank/DDBJ databases">
        <title>Complete genome sequence of Streptomyces lividans TK24.</title>
        <authorList>
            <consortium name="StrepSynth"/>
            <person name="Ruckert C."/>
            <person name="Fridjonson O.H."/>
            <person name="Lambert C."/>
            <person name="van Wezel G.P."/>
            <person name="Bernaerts K."/>
            <person name="Anne J."/>
            <person name="Economou A."/>
            <person name="Kalinowski J."/>
        </authorList>
    </citation>
    <scope>NUCLEOTIDE SEQUENCE [LARGE SCALE GENOMIC DNA]</scope>
    <source>
        <strain evidence="3">TK24</strain>
    </source>
</reference>
<dbReference type="EMBL" id="CP009124">
    <property type="protein sequence ID" value="AIJ18339.1"/>
    <property type="molecule type" value="Genomic_DNA"/>
</dbReference>
<evidence type="ECO:0000256" key="1">
    <source>
        <dbReference type="SAM" id="MobiDB-lite"/>
    </source>
</evidence>
<evidence type="ECO:0000313" key="2">
    <source>
        <dbReference type="EMBL" id="AIJ18339.1"/>
    </source>
</evidence>
<protein>
    <submittedName>
        <fullName evidence="2">Uncharacterized protein</fullName>
    </submittedName>
</protein>
<proteinExistence type="predicted"/>
<accession>A0ABM5RD58</accession>
<sequence length="78" mass="8622">MVTARSDTRPGLAPSQGRRFSAEARRHYRAGTTSWLNWCDPGDGLDPHTRARANIGAWIFDEHENAARATRAVMVSAV</sequence>
<evidence type="ECO:0000313" key="3">
    <source>
        <dbReference type="Proteomes" id="UP000028682"/>
    </source>
</evidence>
<dbReference type="Proteomes" id="UP000028682">
    <property type="component" value="Chromosome"/>
</dbReference>
<feature type="region of interest" description="Disordered" evidence="1">
    <location>
        <begin position="1"/>
        <end position="20"/>
    </location>
</feature>
<keyword evidence="3" id="KW-1185">Reference proteome</keyword>
<gene>
    <name evidence="2" type="ORF">SLIV_37345</name>
</gene>
<dbReference type="RefSeq" id="WP_162483890.1">
    <property type="nucleotide sequence ID" value="NZ_CP009124.1"/>
</dbReference>